<evidence type="ECO:0000313" key="4">
    <source>
        <dbReference type="EMBL" id="KAK0396241.1"/>
    </source>
</evidence>
<proteinExistence type="predicted"/>
<dbReference type="Proteomes" id="UP001175271">
    <property type="component" value="Unassembled WGS sequence"/>
</dbReference>
<evidence type="ECO:0000256" key="1">
    <source>
        <dbReference type="SAM" id="Coils"/>
    </source>
</evidence>
<keyword evidence="5" id="KW-1185">Reference proteome</keyword>
<keyword evidence="3" id="KW-0812">Transmembrane</keyword>
<organism evidence="4 5">
    <name type="scientific">Steinernema hermaphroditum</name>
    <dbReference type="NCBI Taxonomy" id="289476"/>
    <lineage>
        <taxon>Eukaryota</taxon>
        <taxon>Metazoa</taxon>
        <taxon>Ecdysozoa</taxon>
        <taxon>Nematoda</taxon>
        <taxon>Chromadorea</taxon>
        <taxon>Rhabditida</taxon>
        <taxon>Tylenchina</taxon>
        <taxon>Panagrolaimomorpha</taxon>
        <taxon>Strongyloidoidea</taxon>
        <taxon>Steinernematidae</taxon>
        <taxon>Steinernema</taxon>
    </lineage>
</organism>
<feature type="compositionally biased region" description="Basic and acidic residues" evidence="2">
    <location>
        <begin position="250"/>
        <end position="262"/>
    </location>
</feature>
<feature type="compositionally biased region" description="Acidic residues" evidence="2">
    <location>
        <begin position="234"/>
        <end position="249"/>
    </location>
</feature>
<feature type="region of interest" description="Disordered" evidence="2">
    <location>
        <begin position="218"/>
        <end position="262"/>
    </location>
</feature>
<feature type="compositionally biased region" description="Basic and acidic residues" evidence="2">
    <location>
        <begin position="218"/>
        <end position="227"/>
    </location>
</feature>
<evidence type="ECO:0000256" key="2">
    <source>
        <dbReference type="SAM" id="MobiDB-lite"/>
    </source>
</evidence>
<protein>
    <submittedName>
        <fullName evidence="4">Uncharacterized protein</fullName>
    </submittedName>
</protein>
<sequence length="262" mass="30454">MSLRNGFWLRLTLAVTSFFFFIIVYTQYNTFNASFIELHGKLDHCKLKEDSLFAQVEVMYENKRRMETLMAELQNSTALQIADLKDKLSSKDEESQSLKISLLSCSKQRQEIGKVNCSDTSKLHESLAAEKRKNEELQQIIEKLQKELREIKESKAVSNEAIHSTTVREHYAGNVSVRFERRHSVRDNLEFNRQDGGEVPVKQLLPAKELVEKLRKKNEAKLQRKEAPGALDGNFDDPIQEENEEEDREVPDRNEADYKEME</sequence>
<keyword evidence="1" id="KW-0175">Coiled coil</keyword>
<name>A0AA39LFX9_9BILA</name>
<keyword evidence="3" id="KW-0472">Membrane</keyword>
<feature type="coiled-coil region" evidence="1">
    <location>
        <begin position="127"/>
        <end position="161"/>
    </location>
</feature>
<reference evidence="4" key="1">
    <citation type="submission" date="2023-06" db="EMBL/GenBank/DDBJ databases">
        <title>Genomic analysis of the entomopathogenic nematode Steinernema hermaphroditum.</title>
        <authorList>
            <person name="Schwarz E.M."/>
            <person name="Heppert J.K."/>
            <person name="Baniya A."/>
            <person name="Schwartz H.T."/>
            <person name="Tan C.-H."/>
            <person name="Antoshechkin I."/>
            <person name="Sternberg P.W."/>
            <person name="Goodrich-Blair H."/>
            <person name="Dillman A.R."/>
        </authorList>
    </citation>
    <scope>NUCLEOTIDE SEQUENCE</scope>
    <source>
        <strain evidence="4">PS9179</strain>
        <tissue evidence="4">Whole animal</tissue>
    </source>
</reference>
<evidence type="ECO:0000256" key="3">
    <source>
        <dbReference type="SAM" id="Phobius"/>
    </source>
</evidence>
<accession>A0AA39LFX9</accession>
<dbReference type="AlphaFoldDB" id="A0AA39LFX9"/>
<feature type="transmembrane region" description="Helical" evidence="3">
    <location>
        <begin position="7"/>
        <end position="28"/>
    </location>
</feature>
<dbReference type="EMBL" id="JAUCMV010000005">
    <property type="protein sequence ID" value="KAK0396241.1"/>
    <property type="molecule type" value="Genomic_DNA"/>
</dbReference>
<gene>
    <name evidence="4" type="ORF">QR680_001635</name>
</gene>
<keyword evidence="3" id="KW-1133">Transmembrane helix</keyword>
<comment type="caution">
    <text evidence="4">The sequence shown here is derived from an EMBL/GenBank/DDBJ whole genome shotgun (WGS) entry which is preliminary data.</text>
</comment>
<evidence type="ECO:0000313" key="5">
    <source>
        <dbReference type="Proteomes" id="UP001175271"/>
    </source>
</evidence>